<name>A0A2A6C2F5_PRIPA</name>
<dbReference type="AlphaFoldDB" id="A0A2A6C2F5"/>
<dbReference type="EnsemblMetazoa" id="PPA40421.1">
    <property type="protein sequence ID" value="PPA40421.1"/>
    <property type="gene ID" value="WBGene00278790"/>
</dbReference>
<keyword evidence="2" id="KW-1185">Reference proteome</keyword>
<protein>
    <submittedName>
        <fullName evidence="1">Uncharacterized protein</fullName>
    </submittedName>
</protein>
<evidence type="ECO:0000313" key="1">
    <source>
        <dbReference type="EnsemblMetazoa" id="PPA40421.1"/>
    </source>
</evidence>
<dbReference type="Proteomes" id="UP000005239">
    <property type="component" value="Unassembled WGS sequence"/>
</dbReference>
<accession>A0A8R1YZU9</accession>
<gene>
    <name evidence="1" type="primary">WBGene00278790</name>
</gene>
<reference evidence="2" key="1">
    <citation type="journal article" date="2008" name="Nat. Genet.">
        <title>The Pristionchus pacificus genome provides a unique perspective on nematode lifestyle and parasitism.</title>
        <authorList>
            <person name="Dieterich C."/>
            <person name="Clifton S.W."/>
            <person name="Schuster L.N."/>
            <person name="Chinwalla A."/>
            <person name="Delehaunty K."/>
            <person name="Dinkelacker I."/>
            <person name="Fulton L."/>
            <person name="Fulton R."/>
            <person name="Godfrey J."/>
            <person name="Minx P."/>
            <person name="Mitreva M."/>
            <person name="Roeseler W."/>
            <person name="Tian H."/>
            <person name="Witte H."/>
            <person name="Yang S.P."/>
            <person name="Wilson R.K."/>
            <person name="Sommer R.J."/>
        </authorList>
    </citation>
    <scope>NUCLEOTIDE SEQUENCE [LARGE SCALE GENOMIC DNA]</scope>
    <source>
        <strain evidence="2">PS312</strain>
    </source>
</reference>
<evidence type="ECO:0000313" key="2">
    <source>
        <dbReference type="Proteomes" id="UP000005239"/>
    </source>
</evidence>
<proteinExistence type="predicted"/>
<reference evidence="1" key="2">
    <citation type="submission" date="2022-06" db="UniProtKB">
        <authorList>
            <consortium name="EnsemblMetazoa"/>
        </authorList>
    </citation>
    <scope>IDENTIFICATION</scope>
    <source>
        <strain evidence="1">PS312</strain>
    </source>
</reference>
<organism evidence="1 2">
    <name type="scientific">Pristionchus pacificus</name>
    <name type="common">Parasitic nematode worm</name>
    <dbReference type="NCBI Taxonomy" id="54126"/>
    <lineage>
        <taxon>Eukaryota</taxon>
        <taxon>Metazoa</taxon>
        <taxon>Ecdysozoa</taxon>
        <taxon>Nematoda</taxon>
        <taxon>Chromadorea</taxon>
        <taxon>Rhabditida</taxon>
        <taxon>Rhabditina</taxon>
        <taxon>Diplogasteromorpha</taxon>
        <taxon>Diplogasteroidea</taxon>
        <taxon>Neodiplogasteridae</taxon>
        <taxon>Pristionchus</taxon>
    </lineage>
</organism>
<accession>A0A2A6C2F5</accession>
<sequence>MLEVISILGLFSSINGDYTYFHLQYFLNHSVSPCYDFYSHVCSVGMNLNDTVRYKSEQFYQNFAAKLDSRSRNNPIMNDISFAEESGNCSFDSQLYKSKLLMRCGTHFECYLDEFYYFFNIYNITTEKVKLSNEVAARRTKISNFQIEDALTFYSKHANRSNIPRLVNVTSKIIDKLIRDSEEKEVFDIVVGPYVKLQDRLAIMEDMRRNNQMSHVGLNRLKKIAIQLKNSIANLFMILQTTPWLRETDEFGLDLLSEFLTTLEEITIVTDFDELDVNLTKWRRINRFVTSKYFEYSKSLH</sequence>